<name>W1U109_STRAP</name>
<accession>W1U109</accession>
<gene>
    <name evidence="1" type="ORF">Q615_SPAC00010G0001</name>
</gene>
<evidence type="ECO:0000313" key="2">
    <source>
        <dbReference type="Proteomes" id="UP000018846"/>
    </source>
</evidence>
<proteinExistence type="predicted"/>
<dbReference type="Proteomes" id="UP000018846">
    <property type="component" value="Unassembled WGS sequence"/>
</dbReference>
<sequence>MRSYSPGGVLNALAAALSPGKDLTPSTHRLRRGLPGYLILFAPHAFEPQRQLQTREPLSPPVFLHISTHFTATHGIPLSPSALKLNSFQSLQWLSHCLSLQTFLTACARFTPNKSGQRSGPTYYRGCWHVVSRPFLVKYRHSMNFPFSHSFFLNNRALRSENLLHSRGVARSGFPPLPKIPYCCLP</sequence>
<reference evidence="1 2" key="1">
    <citation type="submission" date="2013-12" db="EMBL/GenBank/DDBJ databases">
        <title>A Varibaculum cambriense genome reconstructed from a premature infant gut community with otherwise low bacterial novelty that shifts toward anaerobic metabolism during the third week of life.</title>
        <authorList>
            <person name="Brown C.T."/>
            <person name="Sharon I."/>
            <person name="Thomas B.C."/>
            <person name="Castelle C.J."/>
            <person name="Morowitz M.J."/>
            <person name="Banfield J.F."/>
        </authorList>
    </citation>
    <scope>NUCLEOTIDE SEQUENCE [LARGE SCALE GENOMIC DNA]</scope>
    <source>
        <strain evidence="2">DORA_7</strain>
    </source>
</reference>
<dbReference type="AlphaFoldDB" id="W1U109"/>
<dbReference type="eggNOG" id="ENOG5032W7A">
    <property type="taxonomic scope" value="Bacteria"/>
</dbReference>
<organism evidence="1 2">
    <name type="scientific">Streptococcus anginosus DORA_7</name>
    <dbReference type="NCBI Taxonomy" id="1403946"/>
    <lineage>
        <taxon>Bacteria</taxon>
        <taxon>Bacillati</taxon>
        <taxon>Bacillota</taxon>
        <taxon>Bacilli</taxon>
        <taxon>Lactobacillales</taxon>
        <taxon>Streptococcaceae</taxon>
        <taxon>Streptococcus</taxon>
        <taxon>Streptococcus anginosus group</taxon>
    </lineage>
</organism>
<dbReference type="EMBL" id="AZMF01000010">
    <property type="protein sequence ID" value="ETI87245.1"/>
    <property type="molecule type" value="Genomic_DNA"/>
</dbReference>
<evidence type="ECO:0000313" key="1">
    <source>
        <dbReference type="EMBL" id="ETI87245.1"/>
    </source>
</evidence>
<comment type="caution">
    <text evidence="1">The sequence shown here is derived from an EMBL/GenBank/DDBJ whole genome shotgun (WGS) entry which is preliminary data.</text>
</comment>
<protein>
    <submittedName>
        <fullName evidence="1">Uncharacterized protein</fullName>
    </submittedName>
</protein>